<gene>
    <name evidence="2" type="ORF">RRG08_039763</name>
</gene>
<evidence type="ECO:0000313" key="2">
    <source>
        <dbReference type="EMBL" id="KAK3775348.1"/>
    </source>
</evidence>
<keyword evidence="1" id="KW-0472">Membrane</keyword>
<comment type="caution">
    <text evidence="2">The sequence shown here is derived from an EMBL/GenBank/DDBJ whole genome shotgun (WGS) entry which is preliminary data.</text>
</comment>
<evidence type="ECO:0000313" key="3">
    <source>
        <dbReference type="Proteomes" id="UP001283361"/>
    </source>
</evidence>
<evidence type="ECO:0000256" key="1">
    <source>
        <dbReference type="SAM" id="Phobius"/>
    </source>
</evidence>
<organism evidence="2 3">
    <name type="scientific">Elysia crispata</name>
    <name type="common">lettuce slug</name>
    <dbReference type="NCBI Taxonomy" id="231223"/>
    <lineage>
        <taxon>Eukaryota</taxon>
        <taxon>Metazoa</taxon>
        <taxon>Spiralia</taxon>
        <taxon>Lophotrochozoa</taxon>
        <taxon>Mollusca</taxon>
        <taxon>Gastropoda</taxon>
        <taxon>Heterobranchia</taxon>
        <taxon>Euthyneura</taxon>
        <taxon>Panpulmonata</taxon>
        <taxon>Sacoglossa</taxon>
        <taxon>Placobranchoidea</taxon>
        <taxon>Plakobranchidae</taxon>
        <taxon>Elysia</taxon>
    </lineage>
</organism>
<dbReference type="EMBL" id="JAWDGP010003343">
    <property type="protein sequence ID" value="KAK3775348.1"/>
    <property type="molecule type" value="Genomic_DNA"/>
</dbReference>
<keyword evidence="1" id="KW-0812">Transmembrane</keyword>
<sequence>MRSFEICQEDSEIILQWTDYGNVSTTCVMGLGDCVPLGIRLISGHGTFHLNGAGISLAMVLSISMALECALMLISGHGTFYLNDAGMCFDADLWPWYFLSQWRWNVL</sequence>
<keyword evidence="1" id="KW-1133">Transmembrane helix</keyword>
<keyword evidence="3" id="KW-1185">Reference proteome</keyword>
<name>A0AAE1DMY4_9GAST</name>
<proteinExistence type="predicted"/>
<accession>A0AAE1DMY4</accession>
<dbReference type="Proteomes" id="UP001283361">
    <property type="component" value="Unassembled WGS sequence"/>
</dbReference>
<reference evidence="2" key="1">
    <citation type="journal article" date="2023" name="G3 (Bethesda)">
        <title>A reference genome for the long-term kleptoplast-retaining sea slug Elysia crispata morphotype clarki.</title>
        <authorList>
            <person name="Eastman K.E."/>
            <person name="Pendleton A.L."/>
            <person name="Shaikh M.A."/>
            <person name="Suttiyut T."/>
            <person name="Ogas R."/>
            <person name="Tomko P."/>
            <person name="Gavelis G."/>
            <person name="Widhalm J.R."/>
            <person name="Wisecaver J.H."/>
        </authorList>
    </citation>
    <scope>NUCLEOTIDE SEQUENCE</scope>
    <source>
        <strain evidence="2">ECLA1</strain>
    </source>
</reference>
<dbReference type="AlphaFoldDB" id="A0AAE1DMY4"/>
<feature type="transmembrane region" description="Helical" evidence="1">
    <location>
        <begin position="53"/>
        <end position="74"/>
    </location>
</feature>
<protein>
    <submittedName>
        <fullName evidence="2">Uncharacterized protein</fullName>
    </submittedName>
</protein>